<organism evidence="1">
    <name type="scientific">uncultured Sulfurovum sp</name>
    <dbReference type="NCBI Taxonomy" id="269237"/>
    <lineage>
        <taxon>Bacteria</taxon>
        <taxon>Pseudomonadati</taxon>
        <taxon>Campylobacterota</taxon>
        <taxon>Epsilonproteobacteria</taxon>
        <taxon>Campylobacterales</taxon>
        <taxon>Sulfurovaceae</taxon>
        <taxon>Sulfurovum</taxon>
        <taxon>environmental samples</taxon>
    </lineage>
</organism>
<gene>
    <name evidence="1" type="ORF">HELGO_WM17653</name>
</gene>
<protein>
    <submittedName>
        <fullName evidence="1">Uncharacterized protein</fullName>
    </submittedName>
</protein>
<reference evidence="1" key="1">
    <citation type="submission" date="2020-01" db="EMBL/GenBank/DDBJ databases">
        <authorList>
            <person name="Meier V. D."/>
            <person name="Meier V D."/>
        </authorList>
    </citation>
    <scope>NUCLEOTIDE SEQUENCE</scope>
    <source>
        <strain evidence="1">HLG_WM_MAG_05</strain>
    </source>
</reference>
<dbReference type="Gene3D" id="3.40.50.1460">
    <property type="match status" value="1"/>
</dbReference>
<sequence>MDDKKVEFTLDTIEQVADMVWLLNEIEMIDVVEKVDTIESIDNGIKVDKNPKDTLKKKRKDLRKETEIAEKEEASSVYENAVSKTKTDIKADPIRMPKKLSLSNYRAWEKSFKSFYFKVDSKQEFMLDETKTVELIAKTRLIQPIVKAKKIKYFRLVMVIEQSPSMDIWNELILEFQKTIQRFGVFEGIDFYYLSSNKKGVHLYADRALTRELDYKKLSLRDQTLLTIVSDCVSSAWHSNHIFRMLELWSRSIPVSITQMFPKRMWHGTSLYKGFHTSFTSHAFKQLNKHLRSDDGYYDEDDITFNLPVINFEPESVNSWSSVIYGKRDKWIDGVILDDLQALPLVDMSKNKKDVSVEDRVNRYLSQASPLAQKLALYASVLPVSFHVVRVLQELKLPESSQVHLAEFFLGGLIKREVDENKKVSFDFHDGVREHFRNQLTATTAYKLQESMSHFVSENLNSSVDFQALIDNPNSTSGLYLSKDEVAFVKLRAETLRKLGGEYGKRADGLMQSVVKGVSIHIGLNYIDKKHYGEDGGLKTSVSDALFMKEIATSQNFESSKVLLNESATREAVVQSIELVSKKLSTGDFLFISFSGYSGNMPNQDNEGKKWMWFLYDGFFTDKELNKLWALFDEGIRIFLLSDGYLSSPKVPMPTKSKSHLSEKVIDSDMSAIDEEQEKINATVKILTASKADETSYILPNQKYSLFIEVLKEVWNNGLFDGTIDMFFELIKEKMQKITHENKLFQEPTLTTFGGENKIFDRQQPFSIKGAEGVKGKLDSSIVVISSTKKVKTAFGLGYKNNESFRTGFIIANDNSGCYVLTVLDDAEEIKINNFDAKVVGSYDNILLLYIKNVTGEPLELETNHALNRKVYIKTYQRYLNMHRLVTKVAELTEDKLLSIDKKMQKYKYWKVVTENYMMNDENRGAPLISDSNDKVIGILNSTEGTSEAYAISIEILEEIIPKDKESIFQGFNTLKNEENNMAIFEVIQGTTTLLIYMAADNNLASFAENDLETIKRASENSDMQIVVQFDRNEYVDQANTIRMSIKNGEVLKEDYLGETNTGDPKVLKSFIEESVEAYPSDKLIVILWSHGSGVDDADVYDKGRIRERYFVPPEEIEEIALGFDDTAQDFLDNLELQKALDISVKIDVLGFDACLMGMFEILYQLREQTSVMVASQHLEPASGWDYHRILNELDTSSTASVMGRQFVAFHDEHHTNERRDVTQSALNTMDLEQVTKKLDSFAKVLREELKKADRTQSKKDLYYTLKNSQFFNRTDYVDLVDFVIKVKNRLAFEALEEEANSLLDVLEKLILANHTIGYYMEDANGVSIYFPYENRPFADTFDMYEKLDFAKACPNWLKLLKWYWL</sequence>
<dbReference type="Gene3D" id="3.40.50.11970">
    <property type="match status" value="1"/>
</dbReference>
<dbReference type="InterPro" id="IPR005077">
    <property type="entry name" value="Peptidase_C11"/>
</dbReference>
<dbReference type="PANTHER" id="PTHR37835:SF1">
    <property type="entry name" value="ALPHA-CLOSTRIPAIN"/>
    <property type="match status" value="1"/>
</dbReference>
<dbReference type="NCBIfam" id="NF041121">
    <property type="entry name" value="SAV_2336_NTERM"/>
    <property type="match status" value="1"/>
</dbReference>
<dbReference type="InterPro" id="IPR047738">
    <property type="entry name" value="SAV_2336-like_N"/>
</dbReference>
<dbReference type="Pfam" id="PF03415">
    <property type="entry name" value="Peptidase_C11"/>
    <property type="match status" value="1"/>
</dbReference>
<name>A0A6S6TTG7_9BACT</name>
<dbReference type="EMBL" id="CACVAU010000056">
    <property type="protein sequence ID" value="CAA6819498.1"/>
    <property type="molecule type" value="Genomic_DNA"/>
</dbReference>
<evidence type="ECO:0000313" key="1">
    <source>
        <dbReference type="EMBL" id="CAA6819498.1"/>
    </source>
</evidence>
<proteinExistence type="predicted"/>
<dbReference type="PANTHER" id="PTHR37835">
    <property type="entry name" value="ALPHA-CLOSTRIPAIN"/>
    <property type="match status" value="1"/>
</dbReference>
<accession>A0A6S6TTG7</accession>